<sequence>MEDSHYQNSETRFRYQ</sequence>
<name>A0A0A8YQG4_ARUDO</name>
<evidence type="ECO:0000313" key="1">
    <source>
        <dbReference type="EMBL" id="JAD29074.1"/>
    </source>
</evidence>
<dbReference type="AlphaFoldDB" id="A0A0A8YQG4"/>
<reference evidence="1" key="1">
    <citation type="submission" date="2014-09" db="EMBL/GenBank/DDBJ databases">
        <authorList>
            <person name="Magalhaes I.L.F."/>
            <person name="Oliveira U."/>
            <person name="Santos F.R."/>
            <person name="Vidigal T.H.D.A."/>
            <person name="Brescovit A.D."/>
            <person name="Santos A.J."/>
        </authorList>
    </citation>
    <scope>NUCLEOTIDE SEQUENCE</scope>
    <source>
        <tissue evidence="1">Shoot tissue taken approximately 20 cm above the soil surface</tissue>
    </source>
</reference>
<protein>
    <submittedName>
        <fullName evidence="1">Uncharacterized protein</fullName>
    </submittedName>
</protein>
<reference evidence="1" key="2">
    <citation type="journal article" date="2015" name="Data Brief">
        <title>Shoot transcriptome of the giant reed, Arundo donax.</title>
        <authorList>
            <person name="Barrero R.A."/>
            <person name="Guerrero F.D."/>
            <person name="Moolhuijzen P."/>
            <person name="Goolsby J.A."/>
            <person name="Tidwell J."/>
            <person name="Bellgard S.E."/>
            <person name="Bellgard M.I."/>
        </authorList>
    </citation>
    <scope>NUCLEOTIDE SEQUENCE</scope>
    <source>
        <tissue evidence="1">Shoot tissue taken approximately 20 cm above the soil surface</tissue>
    </source>
</reference>
<dbReference type="EMBL" id="GBRH01268821">
    <property type="protein sequence ID" value="JAD29074.1"/>
    <property type="molecule type" value="Transcribed_RNA"/>
</dbReference>
<accession>A0A0A8YQG4</accession>
<proteinExistence type="predicted"/>
<organism evidence="1">
    <name type="scientific">Arundo donax</name>
    <name type="common">Giant reed</name>
    <name type="synonym">Donax arundinaceus</name>
    <dbReference type="NCBI Taxonomy" id="35708"/>
    <lineage>
        <taxon>Eukaryota</taxon>
        <taxon>Viridiplantae</taxon>
        <taxon>Streptophyta</taxon>
        <taxon>Embryophyta</taxon>
        <taxon>Tracheophyta</taxon>
        <taxon>Spermatophyta</taxon>
        <taxon>Magnoliopsida</taxon>
        <taxon>Liliopsida</taxon>
        <taxon>Poales</taxon>
        <taxon>Poaceae</taxon>
        <taxon>PACMAD clade</taxon>
        <taxon>Arundinoideae</taxon>
        <taxon>Arundineae</taxon>
        <taxon>Arundo</taxon>
    </lineage>
</organism>